<feature type="DNA-binding region" description="H-T-H motif" evidence="2">
    <location>
        <begin position="42"/>
        <end position="61"/>
    </location>
</feature>
<dbReference type="InterPro" id="IPR050109">
    <property type="entry name" value="HTH-type_TetR-like_transc_reg"/>
</dbReference>
<dbReference type="InterPro" id="IPR009057">
    <property type="entry name" value="Homeodomain-like_sf"/>
</dbReference>
<accession>A0ABV3SXK6</accession>
<evidence type="ECO:0000313" key="5">
    <source>
        <dbReference type="Proteomes" id="UP001556631"/>
    </source>
</evidence>
<organism evidence="4 5">
    <name type="scientific">Nocardioides eburneus</name>
    <dbReference type="NCBI Taxonomy" id="3231482"/>
    <lineage>
        <taxon>Bacteria</taxon>
        <taxon>Bacillati</taxon>
        <taxon>Actinomycetota</taxon>
        <taxon>Actinomycetes</taxon>
        <taxon>Propionibacteriales</taxon>
        <taxon>Nocardioidaceae</taxon>
        <taxon>Nocardioides</taxon>
    </lineage>
</organism>
<dbReference type="SUPFAM" id="SSF46689">
    <property type="entry name" value="Homeodomain-like"/>
    <property type="match status" value="1"/>
</dbReference>
<name>A0ABV3SXK6_9ACTN</name>
<comment type="caution">
    <text evidence="4">The sequence shown here is derived from an EMBL/GenBank/DDBJ whole genome shotgun (WGS) entry which is preliminary data.</text>
</comment>
<dbReference type="PANTHER" id="PTHR30055:SF160">
    <property type="entry name" value="TRANSCRIPTIONAL REGULATORY PROTEIN (PROBABLY ASNC-FAMILY)-RELATED"/>
    <property type="match status" value="1"/>
</dbReference>
<proteinExistence type="predicted"/>
<evidence type="ECO:0000259" key="3">
    <source>
        <dbReference type="PROSITE" id="PS50977"/>
    </source>
</evidence>
<dbReference type="InterPro" id="IPR036271">
    <property type="entry name" value="Tet_transcr_reg_TetR-rel_C_sf"/>
</dbReference>
<protein>
    <submittedName>
        <fullName evidence="4">TetR/AcrR family transcriptional regulator</fullName>
    </submittedName>
</protein>
<dbReference type="EMBL" id="JBFPJR010000012">
    <property type="protein sequence ID" value="MEX0427676.1"/>
    <property type="molecule type" value="Genomic_DNA"/>
</dbReference>
<dbReference type="SUPFAM" id="SSF48498">
    <property type="entry name" value="Tetracyclin repressor-like, C-terminal domain"/>
    <property type="match status" value="1"/>
</dbReference>
<reference evidence="4 5" key="1">
    <citation type="submission" date="2024-07" db="EMBL/GenBank/DDBJ databases">
        <authorList>
            <person name="Lee S."/>
            <person name="Kang M."/>
        </authorList>
    </citation>
    <scope>NUCLEOTIDE SEQUENCE [LARGE SCALE GENOMIC DNA]</scope>
    <source>
        <strain evidence="4 5">DS6</strain>
    </source>
</reference>
<evidence type="ECO:0000313" key="4">
    <source>
        <dbReference type="EMBL" id="MEX0427676.1"/>
    </source>
</evidence>
<dbReference type="Proteomes" id="UP001556631">
    <property type="component" value="Unassembled WGS sequence"/>
</dbReference>
<evidence type="ECO:0000256" key="1">
    <source>
        <dbReference type="ARBA" id="ARBA00023125"/>
    </source>
</evidence>
<dbReference type="InterPro" id="IPR001647">
    <property type="entry name" value="HTH_TetR"/>
</dbReference>
<gene>
    <name evidence="4" type="ORF">AB3X52_08600</name>
</gene>
<evidence type="ECO:0000256" key="2">
    <source>
        <dbReference type="PROSITE-ProRule" id="PRU00335"/>
    </source>
</evidence>
<keyword evidence="1 2" id="KW-0238">DNA-binding</keyword>
<dbReference type="PROSITE" id="PS50977">
    <property type="entry name" value="HTH_TETR_2"/>
    <property type="match status" value="1"/>
</dbReference>
<dbReference type="Gene3D" id="1.10.357.10">
    <property type="entry name" value="Tetracycline Repressor, domain 2"/>
    <property type="match status" value="1"/>
</dbReference>
<keyword evidence="5" id="KW-1185">Reference proteome</keyword>
<sequence>MAATRSDGRQARWDKHNETRRQQIIDAAMAAIEENEPGADVKVQQIAAHAGISRTVIYRHFEDRADLDRAVQQSIIESLWRELHPAMSLDGTVPQIIRRIVGTYVGWAVAHPALHLAADHDPDGAVDGPLREGMERIATEVSQVVAAGMLVLGGTLSEEDARALDPLVFGLVGAVFGVVRRWLTSSDRQLSADALEKLVAQSVWFVVDGHARTFGLSIDPTMPVVELLEPERLTTTP</sequence>
<dbReference type="Pfam" id="PF00440">
    <property type="entry name" value="TetR_N"/>
    <property type="match status" value="1"/>
</dbReference>
<dbReference type="RefSeq" id="WP_367993288.1">
    <property type="nucleotide sequence ID" value="NZ_JBFPJR010000012.1"/>
</dbReference>
<feature type="domain" description="HTH tetR-type" evidence="3">
    <location>
        <begin position="18"/>
        <end position="79"/>
    </location>
</feature>
<dbReference type="PANTHER" id="PTHR30055">
    <property type="entry name" value="HTH-TYPE TRANSCRIPTIONAL REGULATOR RUTR"/>
    <property type="match status" value="1"/>
</dbReference>